<dbReference type="eggNOG" id="COG3835">
    <property type="taxonomic scope" value="Bacteria"/>
</dbReference>
<dbReference type="KEGG" id="chn:A605_07745"/>
<gene>
    <name evidence="2" type="ORF">A605_07745</name>
</gene>
<dbReference type="RefSeq" id="WP_015400970.1">
    <property type="nucleotide sequence ID" value="NC_020302.1"/>
</dbReference>
<dbReference type="InterPro" id="IPR025736">
    <property type="entry name" value="PucR_C-HTH_dom"/>
</dbReference>
<dbReference type="Pfam" id="PF13556">
    <property type="entry name" value="HTH_30"/>
    <property type="match status" value="1"/>
</dbReference>
<protein>
    <recommendedName>
        <fullName evidence="1">PucR C-terminal helix-turn-helix domain-containing protein</fullName>
    </recommendedName>
</protein>
<dbReference type="Proteomes" id="UP000011723">
    <property type="component" value="Chromosome"/>
</dbReference>
<dbReference type="STRING" id="1121362.A605_07745"/>
<dbReference type="InterPro" id="IPR051448">
    <property type="entry name" value="CdaR-like_regulators"/>
</dbReference>
<name>M1P7E1_9CORY</name>
<keyword evidence="3" id="KW-1185">Reference proteome</keyword>
<sequence>MSLVDRLPELDDAVQDLSEAVGRRLVVIDQSMRVVAYSIHEAPEDRRRLFHMLTHSDAWARPRTTKNPHQIEVVPEVGALMFLRLVDAQRQIVGHLVVSLAESEVDCEPGPAIEEAAPYLAELLQARQHDDAGRSARSHQLTVDLVTGSPRERGAAAEALIAERFLSTADSYCAVALGVDPRGAMPLDHEKTAQAVSRTLRFVRETSTATVVGGILDSQVGVLIFPRPVVVPRLIRILEHPQVAPVRAGVGPLLTLDDVHHSFERAHLAWRASWLAPDDHEIVTTWDGAGLDATLARMPLENFTLADLPPSTRELLTAVDSPGLLATLEMYLSAGGDAQQTARALSIHRSTLYYRLDKLRSAVTGDLGDGALRRDLHTGLRMARLAGLLPEP</sequence>
<dbReference type="PATRIC" id="fig|1121362.3.peg.1564"/>
<dbReference type="InterPro" id="IPR009057">
    <property type="entry name" value="Homeodomain-like_sf"/>
</dbReference>
<dbReference type="AlphaFoldDB" id="M1P7E1"/>
<dbReference type="PANTHER" id="PTHR33744:SF7">
    <property type="entry name" value="PUCR FAMILY TRANSCRIPTIONAL REGULATOR"/>
    <property type="match status" value="1"/>
</dbReference>
<evidence type="ECO:0000259" key="1">
    <source>
        <dbReference type="Pfam" id="PF13556"/>
    </source>
</evidence>
<dbReference type="InterPro" id="IPR042070">
    <property type="entry name" value="PucR_C-HTH_sf"/>
</dbReference>
<feature type="domain" description="PucR C-terminal helix-turn-helix" evidence="1">
    <location>
        <begin position="324"/>
        <end position="381"/>
    </location>
</feature>
<dbReference type="Gene3D" id="1.10.10.2840">
    <property type="entry name" value="PucR C-terminal helix-turn-helix domain"/>
    <property type="match status" value="1"/>
</dbReference>
<evidence type="ECO:0000313" key="2">
    <source>
        <dbReference type="EMBL" id="AGF72551.1"/>
    </source>
</evidence>
<organism evidence="2 3">
    <name type="scientific">Corynebacterium halotolerans YIM 70093 = DSM 44683</name>
    <dbReference type="NCBI Taxonomy" id="1121362"/>
    <lineage>
        <taxon>Bacteria</taxon>
        <taxon>Bacillati</taxon>
        <taxon>Actinomycetota</taxon>
        <taxon>Actinomycetes</taxon>
        <taxon>Mycobacteriales</taxon>
        <taxon>Corynebacteriaceae</taxon>
        <taxon>Corynebacterium</taxon>
    </lineage>
</organism>
<evidence type="ECO:0000313" key="3">
    <source>
        <dbReference type="Proteomes" id="UP000011723"/>
    </source>
</evidence>
<dbReference type="PANTHER" id="PTHR33744">
    <property type="entry name" value="CARBOHYDRATE DIACID REGULATOR"/>
    <property type="match status" value="1"/>
</dbReference>
<dbReference type="EMBL" id="CP003697">
    <property type="protein sequence ID" value="AGF72551.1"/>
    <property type="molecule type" value="Genomic_DNA"/>
</dbReference>
<accession>M1P7E1</accession>
<reference evidence="2 3" key="1">
    <citation type="journal article" date="2012" name="Stand. Genomic Sci.">
        <title>Genome sequence of the halotolerant bacterium Corynebacterium halotolerans type strain YIM 70093(T) (= DSM 44683(T)).</title>
        <authorList>
            <person name="Ruckert C."/>
            <person name="Albersmeier A."/>
            <person name="Al-Dilaimi A."/>
            <person name="Niehaus K."/>
            <person name="Szczepanowski R."/>
            <person name="Kalinowski J."/>
        </authorList>
    </citation>
    <scope>NUCLEOTIDE SEQUENCE [LARGE SCALE GENOMIC DNA]</scope>
    <source>
        <strain evidence="2">YIM 70093</strain>
    </source>
</reference>
<proteinExistence type="predicted"/>
<dbReference type="HOGENOM" id="CLU_707356_0_0_11"/>
<dbReference type="SUPFAM" id="SSF46689">
    <property type="entry name" value="Homeodomain-like"/>
    <property type="match status" value="1"/>
</dbReference>